<dbReference type="EMBL" id="CAJVPW010032752">
    <property type="protein sequence ID" value="CAG8729450.1"/>
    <property type="molecule type" value="Genomic_DNA"/>
</dbReference>
<dbReference type="Proteomes" id="UP000789366">
    <property type="component" value="Unassembled WGS sequence"/>
</dbReference>
<sequence>TDEMVDEYLNLIYEEEAEDNENKSNDSDDDIPATSTRQQ</sequence>
<feature type="non-terminal residue" evidence="1">
    <location>
        <position position="1"/>
    </location>
</feature>
<comment type="caution">
    <text evidence="1">The sequence shown here is derived from an EMBL/GenBank/DDBJ whole genome shotgun (WGS) entry which is preliminary data.</text>
</comment>
<name>A0ACA9PZG1_9GLOM</name>
<organism evidence="1 2">
    <name type="scientific">Cetraspora pellucida</name>
    <dbReference type="NCBI Taxonomy" id="1433469"/>
    <lineage>
        <taxon>Eukaryota</taxon>
        <taxon>Fungi</taxon>
        <taxon>Fungi incertae sedis</taxon>
        <taxon>Mucoromycota</taxon>
        <taxon>Glomeromycotina</taxon>
        <taxon>Glomeromycetes</taxon>
        <taxon>Diversisporales</taxon>
        <taxon>Gigasporaceae</taxon>
        <taxon>Cetraspora</taxon>
    </lineage>
</organism>
<evidence type="ECO:0000313" key="1">
    <source>
        <dbReference type="EMBL" id="CAG8729450.1"/>
    </source>
</evidence>
<evidence type="ECO:0000313" key="2">
    <source>
        <dbReference type="Proteomes" id="UP000789366"/>
    </source>
</evidence>
<proteinExistence type="predicted"/>
<accession>A0ACA9PZG1</accession>
<protein>
    <submittedName>
        <fullName evidence="1">6793_t:CDS:1</fullName>
    </submittedName>
</protein>
<keyword evidence="2" id="KW-1185">Reference proteome</keyword>
<gene>
    <name evidence="1" type="ORF">SPELUC_LOCUS12999</name>
</gene>
<reference evidence="1" key="1">
    <citation type="submission" date="2021-06" db="EMBL/GenBank/DDBJ databases">
        <authorList>
            <person name="Kallberg Y."/>
            <person name="Tangrot J."/>
            <person name="Rosling A."/>
        </authorList>
    </citation>
    <scope>NUCLEOTIDE SEQUENCE</scope>
    <source>
        <strain evidence="1">28 12/20/2015</strain>
    </source>
</reference>